<keyword evidence="5" id="KW-1133">Transmembrane helix</keyword>
<feature type="non-terminal residue" evidence="9">
    <location>
        <position position="1"/>
    </location>
</feature>
<comment type="similarity">
    <text evidence="2">Belongs to the MscS (TC 1.A.23) family.</text>
</comment>
<dbReference type="Pfam" id="PF21082">
    <property type="entry name" value="MS_channel_3rd"/>
    <property type="match status" value="1"/>
</dbReference>
<dbReference type="AlphaFoldDB" id="A0A424Z0B7"/>
<dbReference type="Pfam" id="PF00924">
    <property type="entry name" value="MS_channel_2nd"/>
    <property type="match status" value="1"/>
</dbReference>
<evidence type="ECO:0000256" key="2">
    <source>
        <dbReference type="ARBA" id="ARBA00008017"/>
    </source>
</evidence>
<dbReference type="EMBL" id="QZAB01000235">
    <property type="protein sequence ID" value="RQD87453.1"/>
    <property type="molecule type" value="Genomic_DNA"/>
</dbReference>
<evidence type="ECO:0000256" key="6">
    <source>
        <dbReference type="ARBA" id="ARBA00023136"/>
    </source>
</evidence>
<name>A0A424Z0B7_9EURY</name>
<keyword evidence="3" id="KW-1003">Cell membrane</keyword>
<evidence type="ECO:0000256" key="4">
    <source>
        <dbReference type="ARBA" id="ARBA00022692"/>
    </source>
</evidence>
<dbReference type="InterPro" id="IPR023408">
    <property type="entry name" value="MscS_beta-dom_sf"/>
</dbReference>
<comment type="subcellular location">
    <subcellularLocation>
        <location evidence="1">Cell membrane</location>
        <topology evidence="1">Multi-pass membrane protein</topology>
    </subcellularLocation>
</comment>
<evidence type="ECO:0000259" key="8">
    <source>
        <dbReference type="Pfam" id="PF21082"/>
    </source>
</evidence>
<dbReference type="SUPFAM" id="SSF50182">
    <property type="entry name" value="Sm-like ribonucleoproteins"/>
    <property type="match status" value="1"/>
</dbReference>
<evidence type="ECO:0000256" key="5">
    <source>
        <dbReference type="ARBA" id="ARBA00022989"/>
    </source>
</evidence>
<dbReference type="InterPro" id="IPR049278">
    <property type="entry name" value="MS_channel_C"/>
</dbReference>
<dbReference type="Proteomes" id="UP000284763">
    <property type="component" value="Unassembled WGS sequence"/>
</dbReference>
<dbReference type="PANTHER" id="PTHR30221:SF19">
    <property type="entry name" value="SMALL-CONDUCTANCE MECHANOSENSITIVE CHANNEL"/>
    <property type="match status" value="1"/>
</dbReference>
<dbReference type="InterPro" id="IPR011066">
    <property type="entry name" value="MscS_channel_C_sf"/>
</dbReference>
<dbReference type="InterPro" id="IPR006685">
    <property type="entry name" value="MscS_channel_2nd"/>
</dbReference>
<evidence type="ECO:0000256" key="3">
    <source>
        <dbReference type="ARBA" id="ARBA00022475"/>
    </source>
</evidence>
<evidence type="ECO:0000259" key="7">
    <source>
        <dbReference type="Pfam" id="PF00924"/>
    </source>
</evidence>
<dbReference type="PANTHER" id="PTHR30221">
    <property type="entry name" value="SMALL-CONDUCTANCE MECHANOSENSITIVE CHANNEL"/>
    <property type="match status" value="1"/>
</dbReference>
<sequence>IAALRPLDKDEFISVGGSSGTVSSVGIMSTELITPDNQLITVPNKLVWGNSIINFTRMPIRRAAVDVGISYKSDLDEAIKIAMDLMEKHPLVLEDPAPNVVVLGLGDSSVDLQLRPWTKTPDLWSVKWDLTGKIFKEYNEKGIEIPFPQRDIHIKKEE</sequence>
<keyword evidence="4" id="KW-0812">Transmembrane</keyword>
<organism evidence="9 10">
    <name type="scientific">Methanosalsum natronophilum</name>
    <dbReference type="NCBI Taxonomy" id="768733"/>
    <lineage>
        <taxon>Archaea</taxon>
        <taxon>Methanobacteriati</taxon>
        <taxon>Methanobacteriota</taxon>
        <taxon>Stenosarchaea group</taxon>
        <taxon>Methanomicrobia</taxon>
        <taxon>Methanosarcinales</taxon>
        <taxon>Methanosarcinaceae</taxon>
        <taxon>Methanosalsum</taxon>
    </lineage>
</organism>
<dbReference type="GO" id="GO:0008381">
    <property type="term" value="F:mechanosensitive monoatomic ion channel activity"/>
    <property type="evidence" value="ECO:0007669"/>
    <property type="project" value="InterPro"/>
</dbReference>
<protein>
    <submittedName>
        <fullName evidence="9">Mechanosensitive ion channel family protein</fullName>
    </submittedName>
</protein>
<dbReference type="InterPro" id="IPR045275">
    <property type="entry name" value="MscS_archaea/bacteria_type"/>
</dbReference>
<evidence type="ECO:0000313" key="9">
    <source>
        <dbReference type="EMBL" id="RQD87453.1"/>
    </source>
</evidence>
<proteinExistence type="inferred from homology"/>
<dbReference type="Gene3D" id="2.30.30.60">
    <property type="match status" value="1"/>
</dbReference>
<gene>
    <name evidence="9" type="ORF">D5R95_03525</name>
</gene>
<evidence type="ECO:0000256" key="1">
    <source>
        <dbReference type="ARBA" id="ARBA00004651"/>
    </source>
</evidence>
<accession>A0A424Z0B7</accession>
<comment type="caution">
    <text evidence="9">The sequence shown here is derived from an EMBL/GenBank/DDBJ whole genome shotgun (WGS) entry which is preliminary data.</text>
</comment>
<evidence type="ECO:0000313" key="10">
    <source>
        <dbReference type="Proteomes" id="UP000284763"/>
    </source>
</evidence>
<dbReference type="GO" id="GO:0005886">
    <property type="term" value="C:plasma membrane"/>
    <property type="evidence" value="ECO:0007669"/>
    <property type="project" value="UniProtKB-SubCell"/>
</dbReference>
<dbReference type="SUPFAM" id="SSF82689">
    <property type="entry name" value="Mechanosensitive channel protein MscS (YggB), C-terminal domain"/>
    <property type="match status" value="1"/>
</dbReference>
<feature type="domain" description="Mechanosensitive ion channel MscS C-terminal" evidence="8">
    <location>
        <begin position="65"/>
        <end position="145"/>
    </location>
</feature>
<dbReference type="Gene3D" id="3.30.70.100">
    <property type="match status" value="1"/>
</dbReference>
<reference evidence="9 10" key="1">
    <citation type="submission" date="2018-08" db="EMBL/GenBank/DDBJ databases">
        <title>The metabolism and importance of syntrophic acetate oxidation coupled to methane or sulfide production in haloalkaline environments.</title>
        <authorList>
            <person name="Timmers P.H.A."/>
            <person name="Vavourakis C.D."/>
            <person name="Sorokin D.Y."/>
            <person name="Sinninghe Damste J.S."/>
            <person name="Muyzer G."/>
            <person name="Stams A.J.M."/>
            <person name="Plugge C.M."/>
        </authorList>
    </citation>
    <scope>NUCLEOTIDE SEQUENCE [LARGE SCALE GENOMIC DNA]</scope>
    <source>
        <strain evidence="9">MSAO_Arc3</strain>
    </source>
</reference>
<feature type="domain" description="Mechanosensitive ion channel MscS" evidence="7">
    <location>
        <begin position="4"/>
        <end position="57"/>
    </location>
</feature>
<dbReference type="InterPro" id="IPR010920">
    <property type="entry name" value="LSM_dom_sf"/>
</dbReference>
<keyword evidence="6" id="KW-0472">Membrane</keyword>